<dbReference type="FunFam" id="1.25.10.10:FF:000002">
    <property type="entry name" value="AP complex subunit beta"/>
    <property type="match status" value="1"/>
</dbReference>
<dbReference type="GO" id="GO:0012505">
    <property type="term" value="C:endomembrane system"/>
    <property type="evidence" value="ECO:0007669"/>
    <property type="project" value="UniProtKB-SubCell"/>
</dbReference>
<dbReference type="Pfam" id="PF09066">
    <property type="entry name" value="B2-adapt-app_C"/>
    <property type="match status" value="1"/>
</dbReference>
<dbReference type="GO" id="GO:0031410">
    <property type="term" value="C:cytoplasmic vesicle"/>
    <property type="evidence" value="ECO:0007669"/>
    <property type="project" value="UniProtKB-ARBA"/>
</dbReference>
<dbReference type="InterPro" id="IPR008152">
    <property type="entry name" value="Clathrin_a/b/g-adaptin_app_Ig"/>
</dbReference>
<feature type="domain" description="Beta-adaptin appendage C-terminal subdomain" evidence="9">
    <location>
        <begin position="833"/>
        <end position="941"/>
    </location>
</feature>
<dbReference type="FunFam" id="2.60.40.1150:FF:000001">
    <property type="entry name" value="AP complex subunit beta"/>
    <property type="match status" value="1"/>
</dbReference>
<dbReference type="InterPro" id="IPR013041">
    <property type="entry name" value="Clathrin_app_Ig-like_sf"/>
</dbReference>
<evidence type="ECO:0000256" key="4">
    <source>
        <dbReference type="ARBA" id="ARBA00022990"/>
    </source>
</evidence>
<keyword evidence="2" id="KW-0813">Transport</keyword>
<dbReference type="GO" id="GO:0016192">
    <property type="term" value="P:vesicle-mediated transport"/>
    <property type="evidence" value="ECO:0007669"/>
    <property type="project" value="InterPro"/>
</dbReference>
<evidence type="ECO:0000259" key="9">
    <source>
        <dbReference type="SMART" id="SM01020"/>
    </source>
</evidence>
<feature type="region of interest" description="Disordered" evidence="7">
    <location>
        <begin position="584"/>
        <end position="652"/>
    </location>
</feature>
<dbReference type="Ensembl" id="ENSSAUT00010021951.1">
    <property type="protein sequence ID" value="ENSSAUP00010020770.1"/>
    <property type="gene ID" value="ENSSAUG00010009237.1"/>
</dbReference>
<evidence type="ECO:0000259" key="8">
    <source>
        <dbReference type="SMART" id="SM00809"/>
    </source>
</evidence>
<protein>
    <submittedName>
        <fullName evidence="10">Adaptor related protein complex 1 subunit beta 1</fullName>
    </submittedName>
</protein>
<dbReference type="InterPro" id="IPR016024">
    <property type="entry name" value="ARM-type_fold"/>
</dbReference>
<dbReference type="InterPro" id="IPR013037">
    <property type="entry name" value="Clathrin_b-adaptin_app_Ig-like"/>
</dbReference>
<keyword evidence="5" id="KW-0472">Membrane</keyword>
<dbReference type="AlphaFoldDB" id="A0A671V7C5"/>
<dbReference type="InterPro" id="IPR009028">
    <property type="entry name" value="Coatomer/calthrin_app_sub_C"/>
</dbReference>
<dbReference type="GO" id="GO:0006886">
    <property type="term" value="P:intracellular protein transport"/>
    <property type="evidence" value="ECO:0007669"/>
    <property type="project" value="InterPro"/>
</dbReference>
<dbReference type="Gene3D" id="2.60.40.1150">
    <property type="match status" value="1"/>
</dbReference>
<dbReference type="Gene3D" id="3.30.310.10">
    <property type="entry name" value="TATA-Binding Protein"/>
    <property type="match status" value="1"/>
</dbReference>
<dbReference type="InterPro" id="IPR026739">
    <property type="entry name" value="AP_beta"/>
</dbReference>
<dbReference type="InterPro" id="IPR012295">
    <property type="entry name" value="TBP_dom_sf"/>
</dbReference>
<keyword evidence="4" id="KW-0007">Acetylation</keyword>
<evidence type="ECO:0000256" key="5">
    <source>
        <dbReference type="ARBA" id="ARBA00023136"/>
    </source>
</evidence>
<keyword evidence="11" id="KW-1185">Reference proteome</keyword>
<reference evidence="10" key="2">
    <citation type="submission" date="2025-08" db="UniProtKB">
        <authorList>
            <consortium name="Ensembl"/>
        </authorList>
    </citation>
    <scope>IDENTIFICATION</scope>
</reference>
<feature type="compositionally biased region" description="Low complexity" evidence="7">
    <location>
        <begin position="626"/>
        <end position="641"/>
    </location>
</feature>
<dbReference type="GO" id="GO:0030131">
    <property type="term" value="C:clathrin adaptor complex"/>
    <property type="evidence" value="ECO:0007669"/>
    <property type="project" value="InterPro"/>
</dbReference>
<accession>A0A671V7C5</accession>
<dbReference type="InterPro" id="IPR000225">
    <property type="entry name" value="Armadillo"/>
</dbReference>
<dbReference type="SMART" id="SM00185">
    <property type="entry name" value="ARM"/>
    <property type="match status" value="2"/>
</dbReference>
<dbReference type="FunFam" id="3.30.310.10:FF:000003">
    <property type="entry name" value="AP complex subunit beta"/>
    <property type="match status" value="1"/>
</dbReference>
<keyword evidence="3" id="KW-0653">Protein transport</keyword>
<dbReference type="InterPro" id="IPR015151">
    <property type="entry name" value="B-adaptin_app_sub_C"/>
</dbReference>
<proteinExistence type="inferred from homology"/>
<evidence type="ECO:0000256" key="3">
    <source>
        <dbReference type="ARBA" id="ARBA00022927"/>
    </source>
</evidence>
<evidence type="ECO:0000256" key="2">
    <source>
        <dbReference type="ARBA" id="ARBA00022448"/>
    </source>
</evidence>
<dbReference type="SMART" id="SM00809">
    <property type="entry name" value="Alpha_adaptinC2"/>
    <property type="match status" value="1"/>
</dbReference>
<evidence type="ECO:0000256" key="1">
    <source>
        <dbReference type="ARBA" id="ARBA00006613"/>
    </source>
</evidence>
<evidence type="ECO:0000313" key="11">
    <source>
        <dbReference type="Proteomes" id="UP000472265"/>
    </source>
</evidence>
<comment type="subcellular location">
    <subcellularLocation>
        <location evidence="6">Endomembrane system</location>
        <topology evidence="6">Peripheral membrane protein</topology>
        <orientation evidence="6">Cytoplasmic side</orientation>
    </subcellularLocation>
</comment>
<sequence length="957" mass="105268">MCDFPFFSLVCTGEIFELKAELNSDKKEKKKEAVKKVIASMTVGKDVSALFPDVVNCMQTDNLELKKLVYLYLMNYAKSQPDMAIMAVNTFVKDCEDPNPLIRALAVRTMGCIRVDKITEYLCEPLRKCLKDEDPYVRKTAAVCVAKLHDINAQLVEDQGFLDTLKDLISDSNPMVVANAVAALSEIAESHPNSNLLDLNPQTINKLLTALNECTEWGQIFILDCLANYTPRDDRESQSICERVTPRLSHANSAVVLSAVKVLMKFMEMLPKDLDYYGTLLKKLAPPLVTLLSAEPELQYVALRNINLIVQRRPEILKHEMKVFFVKYNDPIYVKLEKLDIMIRLASQANIAQVLAELKEYATEVDVDFVRKAVRAIGRCAIKVEQSAERCVSTLLDLIQTKVNYVVQEAIVVIKDIFRKYPNKYESVIATLCENLDSLDEPEARAAMIWIVGEYAERIDNADELLESFLEGFHDESTQVQLQLLTAIVKLFLKKPTETQELVQQVLSLATQDSDNPDLRDRGYIYWRLLSTDPVAAKEVVLAEKPLISEETDLIEPTLLEELICHIGTLASVYHKPPSAFVEGSRGVQHKRLPGSAGSGESADSPDTGSAAGVSEAPPAVIPSQGDLLGDLLNLDLTPPTTSGPPPAPSSGMQMGAMDLLGGGLDSLVGLLHMGAGFGAPPTAMPASFPPPVSGGLDDLFDLGGSVGMPMGAYSPPKSIWLPAMKAKGLEISGTFARRAGVIQMEMTLTNKAMSIMTDFAIQFNRNSFGLAPAGPLQVLTPVGPNQSIEVALPLSTVGPVMKMEPLTNLQVAVKNNIDVFYFSSQYPISMLFVEDGKMERQVFLATWKDIPNDNEAQFQIKDCHLNSDAASSKLQGSNVFTIAKRTVEGQDMLYQSMKLTNGIWVLAELRVQAGNPNYTVSTVVVGLCEFMSLVSSLRLSSDLINNFYPVKTVVFN</sequence>
<dbReference type="InterPro" id="IPR002553">
    <property type="entry name" value="Clathrin/coatomer_adapt-like_N"/>
</dbReference>
<dbReference type="Gene3D" id="1.25.10.10">
    <property type="entry name" value="Leucine-rich Repeat Variant"/>
    <property type="match status" value="1"/>
</dbReference>
<dbReference type="Proteomes" id="UP000472265">
    <property type="component" value="Chromosome 5"/>
</dbReference>
<dbReference type="Pfam" id="PF01602">
    <property type="entry name" value="Adaptin_N"/>
    <property type="match status" value="1"/>
</dbReference>
<evidence type="ECO:0000256" key="6">
    <source>
        <dbReference type="ARBA" id="ARBA00029433"/>
    </source>
</evidence>
<dbReference type="SUPFAM" id="SSF48371">
    <property type="entry name" value="ARM repeat"/>
    <property type="match status" value="1"/>
</dbReference>
<dbReference type="InterPro" id="IPR011989">
    <property type="entry name" value="ARM-like"/>
</dbReference>
<comment type="similarity">
    <text evidence="1">Belongs to the adaptor complexes large subunit family.</text>
</comment>
<dbReference type="GeneTree" id="ENSGT00940000155991"/>
<name>A0A671V7C5_SPAAU</name>
<dbReference type="SUPFAM" id="SSF55711">
    <property type="entry name" value="Subdomain of clathrin and coatomer appendage domain"/>
    <property type="match status" value="1"/>
</dbReference>
<organism evidence="10 11">
    <name type="scientific">Sparus aurata</name>
    <name type="common">Gilthead sea bream</name>
    <dbReference type="NCBI Taxonomy" id="8175"/>
    <lineage>
        <taxon>Eukaryota</taxon>
        <taxon>Metazoa</taxon>
        <taxon>Chordata</taxon>
        <taxon>Craniata</taxon>
        <taxon>Vertebrata</taxon>
        <taxon>Euteleostomi</taxon>
        <taxon>Actinopterygii</taxon>
        <taxon>Neopterygii</taxon>
        <taxon>Teleostei</taxon>
        <taxon>Neoteleostei</taxon>
        <taxon>Acanthomorphata</taxon>
        <taxon>Eupercaria</taxon>
        <taxon>Spariformes</taxon>
        <taxon>Sparidae</taxon>
        <taxon>Sparus</taxon>
    </lineage>
</organism>
<evidence type="ECO:0000313" key="10">
    <source>
        <dbReference type="Ensembl" id="ENSSAUP00010020770.1"/>
    </source>
</evidence>
<dbReference type="SMART" id="SM01020">
    <property type="entry name" value="B2-adapt-app_C"/>
    <property type="match status" value="1"/>
</dbReference>
<reference evidence="10" key="1">
    <citation type="submission" date="2021-04" db="EMBL/GenBank/DDBJ databases">
        <authorList>
            <consortium name="Wellcome Sanger Institute Data Sharing"/>
        </authorList>
    </citation>
    <scope>NUCLEOTIDE SEQUENCE [LARGE SCALE GENOMIC DNA]</scope>
</reference>
<evidence type="ECO:0000256" key="7">
    <source>
        <dbReference type="SAM" id="MobiDB-lite"/>
    </source>
</evidence>
<reference evidence="10" key="3">
    <citation type="submission" date="2025-09" db="UniProtKB">
        <authorList>
            <consortium name="Ensembl"/>
        </authorList>
    </citation>
    <scope>IDENTIFICATION</scope>
</reference>
<dbReference type="Pfam" id="PF02883">
    <property type="entry name" value="Alpha_adaptinC2"/>
    <property type="match status" value="1"/>
</dbReference>
<dbReference type="SUPFAM" id="SSF49348">
    <property type="entry name" value="Clathrin adaptor appendage domain"/>
    <property type="match status" value="1"/>
</dbReference>
<dbReference type="PANTHER" id="PTHR11134">
    <property type="entry name" value="ADAPTOR COMPLEX SUBUNIT BETA FAMILY MEMBER"/>
    <property type="match status" value="1"/>
</dbReference>
<gene>
    <name evidence="10" type="primary">AP1B1</name>
    <name evidence="10" type="synonym">ap1b1</name>
</gene>
<feature type="domain" description="Clathrin adaptor alpha/beta/gamma-adaptin appendage Ig-like subdomain" evidence="8">
    <location>
        <begin position="714"/>
        <end position="824"/>
    </location>
</feature>